<keyword evidence="3" id="KW-0479">Metal-binding</keyword>
<evidence type="ECO:0000313" key="12">
    <source>
        <dbReference type="EMBL" id="KAH7572659.1"/>
    </source>
</evidence>
<keyword evidence="5" id="KW-0460">Magnesium</keyword>
<dbReference type="Gene3D" id="3.40.50.1000">
    <property type="entry name" value="HAD superfamily/HAD-like"/>
    <property type="match status" value="1"/>
</dbReference>
<dbReference type="InterPro" id="IPR023298">
    <property type="entry name" value="ATPase_P-typ_TM_dom_sf"/>
</dbReference>
<evidence type="ECO:0000256" key="8">
    <source>
        <dbReference type="SAM" id="MobiDB-lite"/>
    </source>
</evidence>
<keyword evidence="2 9" id="KW-0812">Transmembrane</keyword>
<comment type="subcellular location">
    <subcellularLocation>
        <location evidence="1">Membrane</location>
    </subcellularLocation>
</comment>
<feature type="transmembrane region" description="Helical" evidence="9">
    <location>
        <begin position="1375"/>
        <end position="1398"/>
    </location>
</feature>
<feature type="transmembrane region" description="Helical" evidence="9">
    <location>
        <begin position="1804"/>
        <end position="1828"/>
    </location>
</feature>
<accession>A0ABQ8I7P1</accession>
<feature type="transmembrane region" description="Helical" evidence="9">
    <location>
        <begin position="391"/>
        <end position="411"/>
    </location>
</feature>
<dbReference type="Pfam" id="PF00689">
    <property type="entry name" value="Cation_ATPase_C"/>
    <property type="match status" value="3"/>
</dbReference>
<feature type="transmembrane region" description="Helical" evidence="9">
    <location>
        <begin position="595"/>
        <end position="622"/>
    </location>
</feature>
<dbReference type="EMBL" id="JAFEMO010000004">
    <property type="protein sequence ID" value="KAH7572659.1"/>
    <property type="molecule type" value="Genomic_DNA"/>
</dbReference>
<evidence type="ECO:0000259" key="10">
    <source>
        <dbReference type="Pfam" id="PF00122"/>
    </source>
</evidence>
<evidence type="ECO:0000256" key="7">
    <source>
        <dbReference type="ARBA" id="ARBA00023136"/>
    </source>
</evidence>
<dbReference type="Gene3D" id="2.70.150.10">
    <property type="entry name" value="Calcium-transporting ATPase, cytoplasmic transduction domain A"/>
    <property type="match status" value="1"/>
</dbReference>
<dbReference type="SUPFAM" id="SSF81665">
    <property type="entry name" value="Calcium ATPase, transmembrane domain M"/>
    <property type="match status" value="2"/>
</dbReference>
<dbReference type="PANTHER" id="PTHR24093">
    <property type="entry name" value="CATION TRANSPORTING ATPASE"/>
    <property type="match status" value="1"/>
</dbReference>
<evidence type="ECO:0000256" key="9">
    <source>
        <dbReference type="SAM" id="Phobius"/>
    </source>
</evidence>
<dbReference type="InterPro" id="IPR036412">
    <property type="entry name" value="HAD-like_sf"/>
</dbReference>
<feature type="transmembrane region" description="Helical" evidence="9">
    <location>
        <begin position="1681"/>
        <end position="1701"/>
    </location>
</feature>
<feature type="domain" description="P-type ATPase A" evidence="10">
    <location>
        <begin position="425"/>
        <end position="517"/>
    </location>
</feature>
<dbReference type="InterPro" id="IPR008250">
    <property type="entry name" value="ATPase_P-typ_transduc_dom_A_sf"/>
</dbReference>
<dbReference type="InterPro" id="IPR023214">
    <property type="entry name" value="HAD_sf"/>
</dbReference>
<evidence type="ECO:0008006" key="14">
    <source>
        <dbReference type="Google" id="ProtNLM"/>
    </source>
</evidence>
<keyword evidence="4" id="KW-0106">Calcium</keyword>
<feature type="transmembrane region" description="Helical" evidence="9">
    <location>
        <begin position="952"/>
        <end position="974"/>
    </location>
</feature>
<evidence type="ECO:0000259" key="11">
    <source>
        <dbReference type="Pfam" id="PF00689"/>
    </source>
</evidence>
<evidence type="ECO:0000313" key="13">
    <source>
        <dbReference type="Proteomes" id="UP000827721"/>
    </source>
</evidence>
<sequence>MGAYGNSFSLLIDEDGEVDVSKLKEKAAVMGMKKKIQEIEDRKNALFPSWRSIGFPNETNNIAKEEEGDEWKVRESKPRRDGGGEKGGDGGLLEKKEVKKKEEDEEEERESEELLVYEGLLVEEITKGKQKMRRITTKRKKAAAVYRKIKGKDRHSRLTPISLVLEFLSKNQYTAQKIIMTSGEKFVRMSSDHNDDARDIESQQTPLLIAGDSKRDHWRWIIPILLARRNLISRADKAKTKTDCERQRDADLEQTEIVEILPSSPQVLIDIHCDGTNDSTDVSDVKLQHANIAQIVKAKDFGSLQRFGGIPGIAEALDTDLQKGIPGDEEDLRSRCIINTLLKAEAPARSFFKSLLKSGNSYIILLLCVSAAMSIAFGINEKGMRTGWHQGVIIILSIIILVVVSLGRHFLHKHSEKHNPLRKMQMEVDVLRGGNSQKISISDVVNGDIVLLRRGYYVPGDGLFISGECLELDDSLSTTDEQNPFLYYGAKVINGHGWMLVTSVGMNTALGEMMSQVTQAPSKIKLLYQINKVSIITQIIGLLVSILILVVVFLRFRHGKKHPDSGSPELGNSSMKDLTDIMKRIIMKPIGNVSILITSLAMLIVRIMEVVPLVVTLAILYWHKKALSDRAFAQEPLACVSMGSVTTICTGNTGGLTRQATKAFIDADVNIILISEEDVSVLEAIKLECGLLHIPESLVVEGEVFRRWTDEERMLMVDNISVIGNSLPSDKLLLVQCLKQKGHTVAMVGARANDTPALKEANLGITIGSWSSELARETSDIVVWDGDFNSLLIICKYGRCVYNNIQKYIQFEVTMFLVWALDTVITTVAFGDAPITAIQWFWTNLIVAFAGGLGLLTEPPRKELMEKPPVKQTDPFITKAIWRNIITQALFQAAILVTFQFTSKSILHINNKEVRETMVFNSFVLCQVFNLINARKPNRKNMFKGIHQNRWFWVAVIVIVVQQVAFIEIAHILVRSAKLNGGQWGICVLTGMLSLLIDFAAKCISTLFMYCLTGSHLGSAGRGCCMECACMAVDWSARVRKLLFAQIIMTSDEKFVRMSSDHDDDARDIESQQTPLLIAGDAKRDHWRWIIPILRARRILILRAKKAKTDSKGDADLEQTEIVEILPSSPQVLIEKIMMTSGEEFVRMGSDHDDDARDIESEQTPLLIAGDSKRDHWRWIIPILLARRNLISRADKAKTKTDSKRQGDADLEQTEIVEILPSSPQVSIEVHCDGTNDSTDVSDVKLQHANIAQIPGDEEDRRSPCISNTLSKAEAPARGFFKSLLKSRNSHIILLLCVSAAMSIGFGINENGLRTGWQRGVIIILAIIILVVVSLRRHFLHKHSEKHNPLRKMQMMSQVTQAPNKIKLPSQIDKVSIITQIIGLSVSILILVVVFLRFRLGKEHHDSGVLELERKSSMKDFMDIVKRVIMKPSGNVSILTTSLAMLVVRIMEELPLVVTLGILYWYKKALSDRAFAQEPLACVSMGSVTTICTGKTGGLTRQATKAFIDADVNIILISEEDVSVLEAIKIECGLLHNPERLAVEGEVFRRWTDEERMLMVDNISVIGNSLPSDKLLLVQCLKQKGHTVAMVGARTNDTPALKEANLGITIERCWSSELAREISDIVVLDGDFNSLLIICKYGRCVYDNIQKYIQFEVTMFLVWALDTVITTVAFGDAPITAIQWFWANLIVAFAGGLGLLTEPPSKELMEKPPVKQTDPFITKAIWRNIITQALFQAAILLCALPSFQSNQRKKAKQENMFKGIHQNRWFWVAVIVIVVPQVAFIEIAHILGGNAKLNGGQWGICVLTGMLSLLIDFTAKCISTLFMYCLTGSHLGSAGMTFSESASNLELPLFHTSVQIPQQNHIPHH</sequence>
<feature type="transmembrane region" description="Helical" evidence="9">
    <location>
        <begin position="881"/>
        <end position="902"/>
    </location>
</feature>
<keyword evidence="6 9" id="KW-1133">Transmembrane helix</keyword>
<dbReference type="SUPFAM" id="SSF56784">
    <property type="entry name" value="HAD-like"/>
    <property type="match status" value="2"/>
</dbReference>
<feature type="transmembrane region" description="Helical" evidence="9">
    <location>
        <begin position="1657"/>
        <end position="1675"/>
    </location>
</feature>
<protein>
    <recommendedName>
        <fullName evidence="14">Calcium-transporting ATPase</fullName>
    </recommendedName>
</protein>
<feature type="region of interest" description="Disordered" evidence="8">
    <location>
        <begin position="53"/>
        <end position="111"/>
    </location>
</feature>
<evidence type="ECO:0000256" key="3">
    <source>
        <dbReference type="ARBA" id="ARBA00022723"/>
    </source>
</evidence>
<feature type="domain" description="Cation-transporting P-type ATPase C-terminal" evidence="11">
    <location>
        <begin position="1677"/>
        <end position="1744"/>
    </location>
</feature>
<feature type="transmembrane region" description="Helical" evidence="9">
    <location>
        <begin position="1292"/>
        <end position="1308"/>
    </location>
</feature>
<dbReference type="Proteomes" id="UP000827721">
    <property type="component" value="Unassembled WGS sequence"/>
</dbReference>
<feature type="transmembrane region" description="Helical" evidence="9">
    <location>
        <begin position="813"/>
        <end position="831"/>
    </location>
</feature>
<keyword evidence="13" id="KW-1185">Reference proteome</keyword>
<dbReference type="PANTHER" id="PTHR24093:SF470">
    <property type="entry name" value="CALCIUM-TRANSPORTING ATPASE 12, PLASMA MEMBRANE-TYPE-LIKE"/>
    <property type="match status" value="1"/>
</dbReference>
<evidence type="ECO:0000256" key="4">
    <source>
        <dbReference type="ARBA" id="ARBA00022837"/>
    </source>
</evidence>
<keyword evidence="7 9" id="KW-0472">Membrane</keyword>
<feature type="transmembrane region" description="Helical" evidence="9">
    <location>
        <begin position="1320"/>
        <end position="1339"/>
    </location>
</feature>
<comment type="caution">
    <text evidence="12">The sequence shown here is derived from an EMBL/GenBank/DDBJ whole genome shotgun (WGS) entry which is preliminary data.</text>
</comment>
<proteinExistence type="predicted"/>
<evidence type="ECO:0000256" key="5">
    <source>
        <dbReference type="ARBA" id="ARBA00022842"/>
    </source>
</evidence>
<feature type="transmembrane region" description="Helical" evidence="9">
    <location>
        <begin position="914"/>
        <end position="932"/>
    </location>
</feature>
<name>A0ABQ8I7P1_9ROSI</name>
<feature type="domain" description="Cation-transporting P-type ATPase C-terminal" evidence="11">
    <location>
        <begin position="833"/>
        <end position="1003"/>
    </location>
</feature>
<evidence type="ECO:0000256" key="6">
    <source>
        <dbReference type="ARBA" id="ARBA00022989"/>
    </source>
</evidence>
<feature type="transmembrane region" description="Helical" evidence="9">
    <location>
        <begin position="359"/>
        <end position="379"/>
    </location>
</feature>
<organism evidence="12 13">
    <name type="scientific">Xanthoceras sorbifolium</name>
    <dbReference type="NCBI Taxonomy" id="99658"/>
    <lineage>
        <taxon>Eukaryota</taxon>
        <taxon>Viridiplantae</taxon>
        <taxon>Streptophyta</taxon>
        <taxon>Embryophyta</taxon>
        <taxon>Tracheophyta</taxon>
        <taxon>Spermatophyta</taxon>
        <taxon>Magnoliopsida</taxon>
        <taxon>eudicotyledons</taxon>
        <taxon>Gunneridae</taxon>
        <taxon>Pentapetalae</taxon>
        <taxon>rosids</taxon>
        <taxon>malvids</taxon>
        <taxon>Sapindales</taxon>
        <taxon>Sapindaceae</taxon>
        <taxon>Xanthoceroideae</taxon>
        <taxon>Xanthoceras</taxon>
    </lineage>
</organism>
<dbReference type="Gene3D" id="1.20.1110.10">
    <property type="entry name" value="Calcium-transporting ATPase, transmembrane domain"/>
    <property type="match status" value="5"/>
</dbReference>
<dbReference type="SUPFAM" id="SSF81653">
    <property type="entry name" value="Calcium ATPase, transduction domain A"/>
    <property type="match status" value="1"/>
</dbReference>
<feature type="transmembrane region" description="Helical" evidence="9">
    <location>
        <begin position="1769"/>
        <end position="1792"/>
    </location>
</feature>
<reference evidence="12 13" key="1">
    <citation type="submission" date="2021-02" db="EMBL/GenBank/DDBJ databases">
        <title>Plant Genome Project.</title>
        <authorList>
            <person name="Zhang R.-G."/>
        </authorList>
    </citation>
    <scope>NUCLEOTIDE SEQUENCE [LARGE SCALE GENOMIC DNA]</scope>
    <source>
        <tissue evidence="12">Leaves</tissue>
    </source>
</reference>
<evidence type="ECO:0000256" key="1">
    <source>
        <dbReference type="ARBA" id="ARBA00004370"/>
    </source>
</evidence>
<dbReference type="InterPro" id="IPR059000">
    <property type="entry name" value="ATPase_P-type_domA"/>
</dbReference>
<evidence type="ECO:0000256" key="2">
    <source>
        <dbReference type="ARBA" id="ARBA00022692"/>
    </source>
</evidence>
<feature type="domain" description="Cation-transporting P-type ATPase C-terminal" evidence="11">
    <location>
        <begin position="1756"/>
        <end position="1821"/>
    </location>
</feature>
<gene>
    <name evidence="12" type="ORF">JRO89_XS04G0286900</name>
</gene>
<dbReference type="InterPro" id="IPR006068">
    <property type="entry name" value="ATPase_P-typ_cation-transptr_C"/>
</dbReference>
<feature type="compositionally biased region" description="Basic and acidic residues" evidence="8">
    <location>
        <begin position="70"/>
        <end position="102"/>
    </location>
</feature>
<feature type="transmembrane region" description="Helical" evidence="9">
    <location>
        <begin position="837"/>
        <end position="857"/>
    </location>
</feature>
<feature type="transmembrane region" description="Helical" evidence="9">
    <location>
        <begin position="533"/>
        <end position="556"/>
    </location>
</feature>
<dbReference type="Pfam" id="PF00122">
    <property type="entry name" value="E1-E2_ATPase"/>
    <property type="match status" value="1"/>
</dbReference>